<feature type="compositionally biased region" description="Polar residues" evidence="7">
    <location>
        <begin position="45"/>
        <end position="58"/>
    </location>
</feature>
<dbReference type="GO" id="GO:0005815">
    <property type="term" value="C:microtubule organizing center"/>
    <property type="evidence" value="ECO:0007669"/>
    <property type="project" value="UniProtKB-SubCell"/>
</dbReference>
<sequence length="1467" mass="168017">MPDFGGGALDTPRTNVGDATYLGQPDFGDITQEASFQSPPKDGNFLQQLRNGRSNGINLRTPRQRGPLADRRNLPPSVGGAEFTPLLKSATRNSVRRFGKENGTAVPNTPALDKIDEGDFTPVPRGDTSIYQGSRNQSYMENTIPEVDTSSAASTPLAVPRRRGGDKGPLQDGNQLSLREQENVIDRIEKENFGLKLKIHFLEEALRKAGPGFSEAALKENTELKVDKVTMQRELHKYKKHLTTAEKDLESYRQQMLEVQEKAKRKYANQGNQAEMDKLQRLLGDREADIEDLQQQLRQQKGSNDQVEKLQDDIGDLEADIQEKDRQLTEREDEIEDLKDQMEALKEQTTEAEEKAKDAQRKMLTLEEKAQHNDELDDAKDTIQDLEQNIRRLEEQVKEAKAKMEEAMAEKDRAENDLEELQEDMANKSHVTKGLSRQIEEKVARLQEELDQAGEDYATLEKEHNEVTQENNSLQSNVKELRKSQEKFDRERNSLSTRIHQLEAELNARNDEKNVLQSRYDNIASESQSLQREVEKLEKECQELEEGLAEEREHALEIEKDIRGQYKAEIDRLNDEISDLQAEIREKDNLYDNDSEKWETEKQNLEAERNRAEEKAAGLQRTIDRLKEAEGTLSDKESKLQVAIQSEAERHRSEEGLLARQIEDLQDALETRQTLLTNLRNELSTVRDELRQTQIEYQAQTRKAAALEDEVDVLQTTLDEEQNAGRYEAEAAKRECEDMREQLKSLRQRTNSSQAASTQVLNKEIDDLREQLREARKRADLLEGASLEVDDLKEQLRTLRQRAGSSEAASQEIDDLKEQLRTMRQKAGSSGAASYELEDLKEELKAWRQRAESAQAAISTSEQEAKQSTESMTRMKWQLADANSQLDKVSKEKQSLQDQMAKINAELHSVSTSLAEVKAERDELDGELRRTKLYDNETLRVDQERLDLRTAKLKLDNEVRRLKDENKALIEQRDAIEKNLEEEIEKAAEEEERLGQEILQLQTKLRTSSSTDNHDLAAARRTIRELERRVEDYEAQLNNTRQLPNNFEGNSELSLIRKDLSTARQRELEFLQKESAHRDVVKGLKRQITDLERQVHETEVSRLIASPKSSTSDSGRKTEVTELRSQLSAAQKSIHDLKSKNREAERKAIQVSQDFQRQLDDLEDQKIVLEEVLEEARQQAEEMAAQHERALRRMKHQLDKSERERNALAAAQPDSSKHDRQLRKNQAEMENLEHDVLQQQELIEGLAASEASLRRKLERARSERAAFRMSAEKLQKDLERVKAAAVAARTGASGRRSAVDRKALDITIEGADQALETVIRAAESADERHKKELRGMLMQMEWMQARFQREASLRADAAYAKKFLQLQLDVANACNKAQLRELEDIRTNLLGNKKALALPSHATAANSFTTKPTLKTFLVMARFIARARLSANNWAKQEVVRRKLVNATEEQRKVKRSRQLKVVKAEA</sequence>
<feature type="compositionally biased region" description="Basic and acidic residues" evidence="7">
    <location>
        <begin position="1133"/>
        <end position="1145"/>
    </location>
</feature>
<feature type="coiled-coil region" evidence="6">
    <location>
        <begin position="945"/>
        <end position="1043"/>
    </location>
</feature>
<proteinExistence type="predicted"/>
<evidence type="ECO:0000256" key="3">
    <source>
        <dbReference type="ARBA" id="ARBA00022553"/>
    </source>
</evidence>
<dbReference type="Pfam" id="PF07989">
    <property type="entry name" value="Cnn_1N"/>
    <property type="match status" value="1"/>
</dbReference>
<evidence type="ECO:0000256" key="5">
    <source>
        <dbReference type="ARBA" id="ARBA00023212"/>
    </source>
</evidence>
<dbReference type="PANTHER" id="PTHR43941">
    <property type="entry name" value="STRUCTURAL MAINTENANCE OF CHROMOSOMES PROTEIN 2"/>
    <property type="match status" value="1"/>
</dbReference>
<dbReference type="GO" id="GO:0005737">
    <property type="term" value="C:cytoplasm"/>
    <property type="evidence" value="ECO:0007669"/>
    <property type="project" value="UniProtKB-ARBA"/>
</dbReference>
<feature type="compositionally biased region" description="Basic and acidic residues" evidence="7">
    <location>
        <begin position="1196"/>
        <end position="1206"/>
    </location>
</feature>
<feature type="domain" description="Pericentrin/AKAP-450 centrosomal targeting" evidence="9">
    <location>
        <begin position="1346"/>
        <end position="1434"/>
    </location>
</feature>
<reference evidence="10 11" key="1">
    <citation type="journal article" date="2018" name="PLoS Pathog.">
        <title>Evolution of structural diversity of trichothecenes, a family of toxins produced by plant pathogenic and entomopathogenic fungi.</title>
        <authorList>
            <person name="Proctor R.H."/>
            <person name="McCormick S.P."/>
            <person name="Kim H.S."/>
            <person name="Cardoza R.E."/>
            <person name="Stanley A.M."/>
            <person name="Lindo L."/>
            <person name="Kelly A."/>
            <person name="Brown D.W."/>
            <person name="Lee T."/>
            <person name="Vaughan M.M."/>
            <person name="Alexander N.J."/>
            <person name="Busman M."/>
            <person name="Gutierrez S."/>
        </authorList>
    </citation>
    <scope>NUCLEOTIDE SEQUENCE [LARGE SCALE GENOMIC DNA]</scope>
    <source>
        <strain evidence="10 11">NRRL 13405</strain>
    </source>
</reference>
<dbReference type="STRING" id="2594813.A0A395MJT0"/>
<accession>A0A395MJT0</accession>
<protein>
    <recommendedName>
        <fullName evidence="12">Microtubule associated protein</fullName>
    </recommendedName>
</protein>
<evidence type="ECO:0000313" key="11">
    <source>
        <dbReference type="Proteomes" id="UP000265631"/>
    </source>
</evidence>
<feature type="region of interest" description="Disordered" evidence="7">
    <location>
        <begin position="96"/>
        <end position="175"/>
    </location>
</feature>
<keyword evidence="2" id="KW-0963">Cytoplasm</keyword>
<evidence type="ECO:0000313" key="10">
    <source>
        <dbReference type="EMBL" id="RFN48146.1"/>
    </source>
</evidence>
<feature type="region of interest" description="Disordered" evidence="7">
    <location>
        <begin position="1196"/>
        <end position="1224"/>
    </location>
</feature>
<evidence type="ECO:0000256" key="7">
    <source>
        <dbReference type="SAM" id="MobiDB-lite"/>
    </source>
</evidence>
<evidence type="ECO:0008006" key="12">
    <source>
        <dbReference type="Google" id="ProtNLM"/>
    </source>
</evidence>
<dbReference type="Pfam" id="PF10495">
    <property type="entry name" value="PACT_coil_coil"/>
    <property type="match status" value="1"/>
</dbReference>
<feature type="region of interest" description="Disordered" evidence="7">
    <location>
        <begin position="593"/>
        <end position="618"/>
    </location>
</feature>
<keyword evidence="4 6" id="KW-0175">Coiled coil</keyword>
<gene>
    <name evidence="10" type="ORF">FIE12Z_7597</name>
</gene>
<name>A0A395MJT0_9HYPO</name>
<keyword evidence="5" id="KW-0206">Cytoskeleton</keyword>
<feature type="region of interest" description="Disordered" evidence="7">
    <location>
        <begin position="1099"/>
        <end position="1145"/>
    </location>
</feature>
<organism evidence="10 11">
    <name type="scientific">Fusarium flagelliforme</name>
    <dbReference type="NCBI Taxonomy" id="2675880"/>
    <lineage>
        <taxon>Eukaryota</taxon>
        <taxon>Fungi</taxon>
        <taxon>Dikarya</taxon>
        <taxon>Ascomycota</taxon>
        <taxon>Pezizomycotina</taxon>
        <taxon>Sordariomycetes</taxon>
        <taxon>Hypocreomycetidae</taxon>
        <taxon>Hypocreales</taxon>
        <taxon>Nectriaceae</taxon>
        <taxon>Fusarium</taxon>
        <taxon>Fusarium incarnatum-equiseti species complex</taxon>
    </lineage>
</organism>
<dbReference type="EMBL" id="PXXK01000219">
    <property type="protein sequence ID" value="RFN48146.1"/>
    <property type="molecule type" value="Genomic_DNA"/>
</dbReference>
<evidence type="ECO:0000259" key="9">
    <source>
        <dbReference type="Pfam" id="PF10495"/>
    </source>
</evidence>
<evidence type="ECO:0000256" key="6">
    <source>
        <dbReference type="SAM" id="Coils"/>
    </source>
</evidence>
<evidence type="ECO:0000259" key="8">
    <source>
        <dbReference type="Pfam" id="PF07989"/>
    </source>
</evidence>
<dbReference type="Gene3D" id="1.20.5.1000">
    <property type="entry name" value="arf6 gtpase in complex with a specific effector, jip4"/>
    <property type="match status" value="1"/>
</dbReference>
<keyword evidence="11" id="KW-1185">Reference proteome</keyword>
<comment type="caution">
    <text evidence="10">The sequence shown here is derived from an EMBL/GenBank/DDBJ whole genome shotgun (WGS) entry which is preliminary data.</text>
</comment>
<feature type="domain" description="Centrosomin N-terminal motif 1" evidence="8">
    <location>
        <begin position="177"/>
        <end position="250"/>
    </location>
</feature>
<dbReference type="Proteomes" id="UP000265631">
    <property type="component" value="Unassembled WGS sequence"/>
</dbReference>
<dbReference type="InterPro" id="IPR012943">
    <property type="entry name" value="Cnn_1N"/>
</dbReference>
<evidence type="ECO:0000256" key="2">
    <source>
        <dbReference type="ARBA" id="ARBA00022490"/>
    </source>
</evidence>
<comment type="subcellular location">
    <subcellularLocation>
        <location evidence="1">Cytoplasm</location>
        <location evidence="1">Cytoskeleton</location>
        <location evidence="1">Microtubule organizing center</location>
    </subcellularLocation>
</comment>
<feature type="region of interest" description="Disordered" evidence="7">
    <location>
        <begin position="1"/>
        <end position="83"/>
    </location>
</feature>
<keyword evidence="3" id="KW-0597">Phosphoprotein</keyword>
<dbReference type="Gene3D" id="1.10.287.1490">
    <property type="match status" value="2"/>
</dbReference>
<dbReference type="InterPro" id="IPR019528">
    <property type="entry name" value="PACT_domain"/>
</dbReference>
<feature type="compositionally biased region" description="Polar residues" evidence="7">
    <location>
        <begin position="129"/>
        <end position="141"/>
    </location>
</feature>
<evidence type="ECO:0000256" key="1">
    <source>
        <dbReference type="ARBA" id="ARBA00004267"/>
    </source>
</evidence>
<evidence type="ECO:0000256" key="4">
    <source>
        <dbReference type="ARBA" id="ARBA00023054"/>
    </source>
</evidence>